<gene>
    <name evidence="1" type="ORF">AVEN_47168_1</name>
</gene>
<sequence length="98" mass="11111">MMNILSVMKCFELHQTLKSVKIKYCWILGHVGILGNERADKAAKPPQTTPETFVPLTDIFQAVNPLRLSVPADDTPNFTRFSTIKFDYKWKIIGLGKS</sequence>
<dbReference type="GO" id="GO:0003676">
    <property type="term" value="F:nucleic acid binding"/>
    <property type="evidence" value="ECO:0007669"/>
    <property type="project" value="InterPro"/>
</dbReference>
<dbReference type="InterPro" id="IPR036397">
    <property type="entry name" value="RNaseH_sf"/>
</dbReference>
<name>A0A4Y2MZZ8_ARAVE</name>
<dbReference type="InterPro" id="IPR012337">
    <property type="entry name" value="RNaseH-like_sf"/>
</dbReference>
<evidence type="ECO:0000313" key="1">
    <source>
        <dbReference type="EMBL" id="GBN32728.1"/>
    </source>
</evidence>
<comment type="caution">
    <text evidence="1">The sequence shown here is derived from an EMBL/GenBank/DDBJ whole genome shotgun (WGS) entry which is preliminary data.</text>
</comment>
<dbReference type="EMBL" id="BGPR01008281">
    <property type="protein sequence ID" value="GBN32728.1"/>
    <property type="molecule type" value="Genomic_DNA"/>
</dbReference>
<organism evidence="1 2">
    <name type="scientific">Araneus ventricosus</name>
    <name type="common">Orbweaver spider</name>
    <name type="synonym">Epeira ventricosa</name>
    <dbReference type="NCBI Taxonomy" id="182803"/>
    <lineage>
        <taxon>Eukaryota</taxon>
        <taxon>Metazoa</taxon>
        <taxon>Ecdysozoa</taxon>
        <taxon>Arthropoda</taxon>
        <taxon>Chelicerata</taxon>
        <taxon>Arachnida</taxon>
        <taxon>Araneae</taxon>
        <taxon>Araneomorphae</taxon>
        <taxon>Entelegynae</taxon>
        <taxon>Araneoidea</taxon>
        <taxon>Araneidae</taxon>
        <taxon>Araneus</taxon>
    </lineage>
</organism>
<accession>A0A4Y2MZZ8</accession>
<dbReference type="SUPFAM" id="SSF53098">
    <property type="entry name" value="Ribonuclease H-like"/>
    <property type="match status" value="1"/>
</dbReference>
<proteinExistence type="predicted"/>
<evidence type="ECO:0000313" key="2">
    <source>
        <dbReference type="Proteomes" id="UP000499080"/>
    </source>
</evidence>
<dbReference type="Gene3D" id="3.30.420.10">
    <property type="entry name" value="Ribonuclease H-like superfamily/Ribonuclease H"/>
    <property type="match status" value="1"/>
</dbReference>
<dbReference type="AlphaFoldDB" id="A0A4Y2MZZ8"/>
<protein>
    <submittedName>
        <fullName evidence="1">Uncharacterized protein</fullName>
    </submittedName>
</protein>
<keyword evidence="2" id="KW-1185">Reference proteome</keyword>
<reference evidence="1 2" key="1">
    <citation type="journal article" date="2019" name="Sci. Rep.">
        <title>Orb-weaving spider Araneus ventricosus genome elucidates the spidroin gene catalogue.</title>
        <authorList>
            <person name="Kono N."/>
            <person name="Nakamura H."/>
            <person name="Ohtoshi R."/>
            <person name="Moran D.A.P."/>
            <person name="Shinohara A."/>
            <person name="Yoshida Y."/>
            <person name="Fujiwara M."/>
            <person name="Mori M."/>
            <person name="Tomita M."/>
            <person name="Arakawa K."/>
        </authorList>
    </citation>
    <scope>NUCLEOTIDE SEQUENCE [LARGE SCALE GENOMIC DNA]</scope>
</reference>
<dbReference type="Proteomes" id="UP000499080">
    <property type="component" value="Unassembled WGS sequence"/>
</dbReference>